<dbReference type="PANTHER" id="PTHR23139">
    <property type="entry name" value="RNA-BINDING PROTEIN"/>
    <property type="match status" value="1"/>
</dbReference>
<dbReference type="GO" id="GO:0003723">
    <property type="term" value="F:RNA binding"/>
    <property type="evidence" value="ECO:0007669"/>
    <property type="project" value="UniProtKB-UniRule"/>
</dbReference>
<feature type="region of interest" description="Disordered" evidence="5">
    <location>
        <begin position="1"/>
        <end position="134"/>
    </location>
</feature>
<feature type="domain" description="RRM" evidence="6">
    <location>
        <begin position="324"/>
        <end position="403"/>
    </location>
</feature>
<keyword evidence="8" id="KW-1185">Reference proteome</keyword>
<evidence type="ECO:0000313" key="8">
    <source>
        <dbReference type="Proteomes" id="UP000094801"/>
    </source>
</evidence>
<dbReference type="EMBL" id="KV453848">
    <property type="protein sequence ID" value="ODV87410.1"/>
    <property type="molecule type" value="Genomic_DNA"/>
</dbReference>
<dbReference type="SUPFAM" id="SSF54928">
    <property type="entry name" value="RNA-binding domain, RBD"/>
    <property type="match status" value="1"/>
</dbReference>
<evidence type="ECO:0000256" key="4">
    <source>
        <dbReference type="PROSITE-ProRule" id="PRU00176"/>
    </source>
</evidence>
<organism evidence="7 8">
    <name type="scientific">[Candida] arabinofermentans NRRL YB-2248</name>
    <dbReference type="NCBI Taxonomy" id="983967"/>
    <lineage>
        <taxon>Eukaryota</taxon>
        <taxon>Fungi</taxon>
        <taxon>Dikarya</taxon>
        <taxon>Ascomycota</taxon>
        <taxon>Saccharomycotina</taxon>
        <taxon>Pichiomycetes</taxon>
        <taxon>Pichiales</taxon>
        <taxon>Pichiaceae</taxon>
        <taxon>Ogataea</taxon>
        <taxon>Ogataea/Candida clade</taxon>
    </lineage>
</organism>
<dbReference type="InterPro" id="IPR000504">
    <property type="entry name" value="RRM_dom"/>
</dbReference>
<name>A0A1E4T6M4_9ASCO</name>
<gene>
    <name evidence="7" type="ORF">CANARDRAFT_26811</name>
</gene>
<keyword evidence="3" id="KW-0508">mRNA splicing</keyword>
<dbReference type="InterPro" id="IPR012677">
    <property type="entry name" value="Nucleotide-bd_a/b_plait_sf"/>
</dbReference>
<dbReference type="OrthoDB" id="10266058at2759"/>
<dbReference type="GO" id="GO:0008380">
    <property type="term" value="P:RNA splicing"/>
    <property type="evidence" value="ECO:0007669"/>
    <property type="project" value="UniProtKB-KW"/>
</dbReference>
<proteinExistence type="predicted"/>
<dbReference type="PROSITE" id="PS50102">
    <property type="entry name" value="RRM"/>
    <property type="match status" value="2"/>
</dbReference>
<evidence type="ECO:0000256" key="2">
    <source>
        <dbReference type="ARBA" id="ARBA00022884"/>
    </source>
</evidence>
<evidence type="ECO:0000259" key="6">
    <source>
        <dbReference type="PROSITE" id="PS50102"/>
    </source>
</evidence>
<dbReference type="Gene3D" id="3.30.70.330">
    <property type="match status" value="3"/>
</dbReference>
<keyword evidence="2 4" id="KW-0694">RNA-binding</keyword>
<dbReference type="InterPro" id="IPR035979">
    <property type="entry name" value="RBD_domain_sf"/>
</dbReference>
<feature type="compositionally biased region" description="Basic and acidic residues" evidence="5">
    <location>
        <begin position="24"/>
        <end position="124"/>
    </location>
</feature>
<dbReference type="SMART" id="SM00361">
    <property type="entry name" value="RRM_1"/>
    <property type="match status" value="1"/>
</dbReference>
<reference evidence="8" key="1">
    <citation type="submission" date="2016-04" db="EMBL/GenBank/DDBJ databases">
        <title>Comparative genomics of biotechnologically important yeasts.</title>
        <authorList>
            <consortium name="DOE Joint Genome Institute"/>
            <person name="Riley R."/>
            <person name="Haridas S."/>
            <person name="Wolfe K.H."/>
            <person name="Lopes M.R."/>
            <person name="Hittinger C.T."/>
            <person name="Goker M."/>
            <person name="Salamov A."/>
            <person name="Wisecaver J."/>
            <person name="Long T.M."/>
            <person name="Aerts A.L."/>
            <person name="Barry K."/>
            <person name="Choi C."/>
            <person name="Clum A."/>
            <person name="Coughlan A.Y."/>
            <person name="Deshpande S."/>
            <person name="Douglass A.P."/>
            <person name="Hanson S.J."/>
            <person name="Klenk H.-P."/>
            <person name="Labutti K."/>
            <person name="Lapidus A."/>
            <person name="Lindquist E."/>
            <person name="Lipzen A."/>
            <person name="Meier-Kolthoff J.P."/>
            <person name="Ohm R.A."/>
            <person name="Otillar R.P."/>
            <person name="Pangilinan J."/>
            <person name="Peng Y."/>
            <person name="Rokas A."/>
            <person name="Rosa C.A."/>
            <person name="Scheuner C."/>
            <person name="Sibirny A.A."/>
            <person name="Slot J.C."/>
            <person name="Stielow J.B."/>
            <person name="Sun H."/>
            <person name="Kurtzman C.P."/>
            <person name="Blackwell M."/>
            <person name="Grigoriev I.V."/>
            <person name="Jeffries T.W."/>
        </authorList>
    </citation>
    <scope>NUCLEOTIDE SEQUENCE [LARGE SCALE GENOMIC DNA]</scope>
    <source>
        <strain evidence="8">NRRL YB-2248</strain>
    </source>
</reference>
<dbReference type="InterPro" id="IPR003954">
    <property type="entry name" value="RRM_euk-type"/>
</dbReference>
<evidence type="ECO:0000256" key="5">
    <source>
        <dbReference type="SAM" id="MobiDB-lite"/>
    </source>
</evidence>
<dbReference type="STRING" id="983967.A0A1E4T6M4"/>
<dbReference type="SMART" id="SM00360">
    <property type="entry name" value="RRM"/>
    <property type="match status" value="2"/>
</dbReference>
<dbReference type="Proteomes" id="UP000094801">
    <property type="component" value="Unassembled WGS sequence"/>
</dbReference>
<accession>A0A1E4T6M4</accession>
<evidence type="ECO:0000256" key="1">
    <source>
        <dbReference type="ARBA" id="ARBA00022664"/>
    </source>
</evidence>
<evidence type="ECO:0000256" key="3">
    <source>
        <dbReference type="ARBA" id="ARBA00023187"/>
    </source>
</evidence>
<keyword evidence="1" id="KW-0507">mRNA processing</keyword>
<evidence type="ECO:0000313" key="7">
    <source>
        <dbReference type="EMBL" id="ODV87410.1"/>
    </source>
</evidence>
<dbReference type="GO" id="GO:0006397">
    <property type="term" value="P:mRNA processing"/>
    <property type="evidence" value="ECO:0007669"/>
    <property type="project" value="UniProtKB-KW"/>
</dbReference>
<dbReference type="AlphaFoldDB" id="A0A1E4T6M4"/>
<protein>
    <recommendedName>
        <fullName evidence="6">RRM domain-containing protein</fullName>
    </recommendedName>
</protein>
<sequence length="542" mass="61954">MPSSGTSGLPRYPKNSDTSNSSYNRRDHGRPRESNGYKRDTDSSHDHQKFIPKYDNHNRDRYRSDDRGYRDNRYDRDRRDNRDNRYQRDHKDNRDNRDSRDNRYNNGYRNDRSDQGRRVGRERPQGSAQRSNVVPLDKIKVENSMWDKAPEGYEGYSAALAKSCGLFPIPGATAKNLDIEQVKRILNRNQKFRALSLEDSQLTPLDSRISKTLIISGVDFNVVEPEKIQKYFQNFLISTIIPGVNYEDHSVDIRLSNKPDKAILEASKSIVATTLLALNNTEIPELEVSLNIERPNEYIVFNSPASSDGDNGDEVYDDIIESSNLYTLTNIPFDTSREDVIEILSKYGTLRSLSIVMDKLTYETRGIGFFEYKSLNVSTEEMVDSVNQEELDTNRLKCFRACENKSCGYEQSIKLSAGLLLDVVNSPNHKVSKHKTTKALQFINCFTLDDLTNETKLKGLQDSFQTECETFGKIEKFFIPKPAAGFKLGVDELKPEYGRAYVKFEDKNDATACLNGLAGRYFNGRLVIAGYIDDEDFDLGIF</sequence>
<feature type="domain" description="RRM" evidence="6">
    <location>
        <begin position="444"/>
        <end position="534"/>
    </location>
</feature>
<dbReference type="Pfam" id="PF00076">
    <property type="entry name" value="RRM_1"/>
    <property type="match status" value="2"/>
</dbReference>
<dbReference type="CDD" id="cd12232">
    <property type="entry name" value="RRM3_U2AF65"/>
    <property type="match status" value="1"/>
</dbReference>